<dbReference type="RefSeq" id="WP_073004559.1">
    <property type="nucleotide sequence ID" value="NZ_FQXD01000001.1"/>
</dbReference>
<protein>
    <recommendedName>
        <fullName evidence="3">DUF1510 domain-containing protein</fullName>
    </recommendedName>
</protein>
<evidence type="ECO:0000313" key="4">
    <source>
        <dbReference type="EMBL" id="SHG71706.1"/>
    </source>
</evidence>
<gene>
    <name evidence="4" type="ORF">SAMN05421807_101358</name>
</gene>
<organism evidence="4 5">
    <name type="scientific">Virgibacillus chiguensis</name>
    <dbReference type="NCBI Taxonomy" id="411959"/>
    <lineage>
        <taxon>Bacteria</taxon>
        <taxon>Bacillati</taxon>
        <taxon>Bacillota</taxon>
        <taxon>Bacilli</taxon>
        <taxon>Bacillales</taxon>
        <taxon>Bacillaceae</taxon>
        <taxon>Virgibacillus</taxon>
    </lineage>
</organism>
<proteinExistence type="predicted"/>
<feature type="domain" description="DUF1510" evidence="3">
    <location>
        <begin position="132"/>
        <end position="222"/>
    </location>
</feature>
<evidence type="ECO:0000259" key="3">
    <source>
        <dbReference type="Pfam" id="PF07423"/>
    </source>
</evidence>
<keyword evidence="2" id="KW-1133">Transmembrane helix</keyword>
<reference evidence="5" key="1">
    <citation type="submission" date="2016-11" db="EMBL/GenBank/DDBJ databases">
        <authorList>
            <person name="Varghese N."/>
            <person name="Submissions S."/>
        </authorList>
    </citation>
    <scope>NUCLEOTIDE SEQUENCE [LARGE SCALE GENOMIC DNA]</scope>
    <source>
        <strain evidence="5">CGMCC 1.6496</strain>
    </source>
</reference>
<feature type="compositionally biased region" description="Basic and acidic residues" evidence="1">
    <location>
        <begin position="48"/>
        <end position="57"/>
    </location>
</feature>
<dbReference type="Pfam" id="PF07423">
    <property type="entry name" value="DUF1510"/>
    <property type="match status" value="1"/>
</dbReference>
<dbReference type="Proteomes" id="UP000184079">
    <property type="component" value="Unassembled WGS sequence"/>
</dbReference>
<feature type="region of interest" description="Disordered" evidence="1">
    <location>
        <begin position="47"/>
        <end position="157"/>
    </location>
</feature>
<keyword evidence="2" id="KW-0472">Membrane</keyword>
<dbReference type="AlphaFoldDB" id="A0A1M5M3B2"/>
<name>A0A1M5M3B2_9BACI</name>
<keyword evidence="2" id="KW-0812">Transmembrane</keyword>
<dbReference type="OrthoDB" id="2168558at2"/>
<feature type="transmembrane region" description="Helical" evidence="2">
    <location>
        <begin position="23"/>
        <end position="43"/>
    </location>
</feature>
<dbReference type="InterPro" id="IPR009988">
    <property type="entry name" value="DUF1510"/>
</dbReference>
<keyword evidence="5" id="KW-1185">Reference proteome</keyword>
<evidence type="ECO:0000256" key="2">
    <source>
        <dbReference type="SAM" id="Phobius"/>
    </source>
</evidence>
<evidence type="ECO:0000313" key="5">
    <source>
        <dbReference type="Proteomes" id="UP000184079"/>
    </source>
</evidence>
<accession>A0A1M5M3B2</accession>
<evidence type="ECO:0000256" key="1">
    <source>
        <dbReference type="SAM" id="MobiDB-lite"/>
    </source>
</evidence>
<dbReference type="EMBL" id="FQXD01000001">
    <property type="protein sequence ID" value="SHG71706.1"/>
    <property type="molecule type" value="Genomic_DNA"/>
</dbReference>
<sequence length="229" mass="25841">MGDFDRVSRVDKFEKRRKNTKSISIFLIIGAVLVLILLGFWMFGGGDKSSEENKDTSNEQAEAEDNGTEDSKEGDNNDQFTRVEDDEDNTQSSDNEKDEQDNIKEEEQAEDNSSVETEQVESSDDNVVKAFTGDWKPIGTEQKGTHTTNYNEGSQDRKEIETAVTQVTGLDKNSMVTHWVGNGGSPEKVEATVSTEDNTQIYRVYLIWVEEQGWKPTKVEQLKSVIINR</sequence>